<keyword evidence="1" id="KW-0805">Transcription regulation</keyword>
<name>A0ABM9MWR0_9LACO</name>
<feature type="domain" description="HTH gntR-type" evidence="4">
    <location>
        <begin position="6"/>
        <end position="74"/>
    </location>
</feature>
<organism evidence="6 7">
    <name type="scientific">Fructobacillus fructosus</name>
    <dbReference type="NCBI Taxonomy" id="1631"/>
    <lineage>
        <taxon>Bacteria</taxon>
        <taxon>Bacillati</taxon>
        <taxon>Bacillota</taxon>
        <taxon>Bacilli</taxon>
        <taxon>Lactobacillales</taxon>
        <taxon>Lactobacillaceae</taxon>
        <taxon>Fructobacillus</taxon>
    </lineage>
</organism>
<dbReference type="Proteomes" id="UP001314261">
    <property type="component" value="Unassembled WGS sequence"/>
</dbReference>
<feature type="domain" description="RCK C-terminal" evidence="5">
    <location>
        <begin position="120"/>
        <end position="205"/>
    </location>
</feature>
<dbReference type="SUPFAM" id="SSF46785">
    <property type="entry name" value="Winged helix' DNA-binding domain"/>
    <property type="match status" value="1"/>
</dbReference>
<evidence type="ECO:0000259" key="4">
    <source>
        <dbReference type="PROSITE" id="PS50949"/>
    </source>
</evidence>
<dbReference type="InterPro" id="IPR036390">
    <property type="entry name" value="WH_DNA-bd_sf"/>
</dbReference>
<proteinExistence type="predicted"/>
<dbReference type="Gene3D" id="1.10.10.10">
    <property type="entry name" value="Winged helix-like DNA-binding domain superfamily/Winged helix DNA-binding domain"/>
    <property type="match status" value="1"/>
</dbReference>
<evidence type="ECO:0000256" key="1">
    <source>
        <dbReference type="ARBA" id="ARBA00023015"/>
    </source>
</evidence>
<evidence type="ECO:0000259" key="5">
    <source>
        <dbReference type="PROSITE" id="PS51202"/>
    </source>
</evidence>
<dbReference type="Pfam" id="PF02080">
    <property type="entry name" value="TrkA_C"/>
    <property type="match status" value="1"/>
</dbReference>
<dbReference type="SMART" id="SM00345">
    <property type="entry name" value="HTH_GNTR"/>
    <property type="match status" value="1"/>
</dbReference>
<dbReference type="Gene3D" id="3.30.70.1450">
    <property type="entry name" value="Regulator of K+ conductance, C-terminal domain"/>
    <property type="match status" value="1"/>
</dbReference>
<protein>
    <submittedName>
        <fullName evidence="6">GntR family (MngR)</fullName>
    </submittedName>
</protein>
<dbReference type="InterPro" id="IPR000524">
    <property type="entry name" value="Tscrpt_reg_HTH_GntR"/>
</dbReference>
<dbReference type="InterPro" id="IPR050679">
    <property type="entry name" value="Bact_HTH_transcr_reg"/>
</dbReference>
<dbReference type="CDD" id="cd07377">
    <property type="entry name" value="WHTH_GntR"/>
    <property type="match status" value="1"/>
</dbReference>
<evidence type="ECO:0000256" key="2">
    <source>
        <dbReference type="ARBA" id="ARBA00023125"/>
    </source>
</evidence>
<dbReference type="PANTHER" id="PTHR44846">
    <property type="entry name" value="MANNOSYL-D-GLYCERATE TRANSPORT/METABOLISM SYSTEM REPRESSOR MNGR-RELATED"/>
    <property type="match status" value="1"/>
</dbReference>
<evidence type="ECO:0000256" key="3">
    <source>
        <dbReference type="ARBA" id="ARBA00023163"/>
    </source>
</evidence>
<dbReference type="InterPro" id="IPR036721">
    <property type="entry name" value="RCK_C_sf"/>
</dbReference>
<dbReference type="RefSeq" id="WP_187754040.1">
    <property type="nucleotide sequence ID" value="NZ_CAUZLK010000002.1"/>
</dbReference>
<keyword evidence="7" id="KW-1185">Reference proteome</keyword>
<evidence type="ECO:0000313" key="7">
    <source>
        <dbReference type="Proteomes" id="UP001314261"/>
    </source>
</evidence>
<accession>A0ABM9MWR0</accession>
<dbReference type="PROSITE" id="PS51202">
    <property type="entry name" value="RCK_C"/>
    <property type="match status" value="1"/>
</dbReference>
<dbReference type="PANTHER" id="PTHR44846:SF1">
    <property type="entry name" value="MANNOSYL-D-GLYCERATE TRANSPORT_METABOLISM SYSTEM REPRESSOR MNGR-RELATED"/>
    <property type="match status" value="1"/>
</dbReference>
<dbReference type="Pfam" id="PF00392">
    <property type="entry name" value="GntR"/>
    <property type="match status" value="1"/>
</dbReference>
<dbReference type="PROSITE" id="PS50949">
    <property type="entry name" value="HTH_GNTR"/>
    <property type="match status" value="1"/>
</dbReference>
<gene>
    <name evidence="6" type="ORF">R54839_PPFHFPJH_01103</name>
</gene>
<sequence>MPKIKEPRYHKIAQDIAEAIVTKKFEVGQKLHARSTLAATFGVSAETARKAISVLADLDIVRPVHGSGVEVLSREKARDFLAQAKESRNLQETHSQIKALIAKQKEDLTNLDESFSLLLDQTQRVRQQNPMSPFEFVPNNHSEKLNQSIGSLNIWQNTGATIIAILHNDDLILSPGPYANILPGDTIYFVGSDKSVEAMQQFFDGKQNNIK</sequence>
<dbReference type="InterPro" id="IPR036388">
    <property type="entry name" value="WH-like_DNA-bd_sf"/>
</dbReference>
<keyword evidence="3" id="KW-0804">Transcription</keyword>
<keyword evidence="2" id="KW-0238">DNA-binding</keyword>
<reference evidence="6 7" key="1">
    <citation type="submission" date="2023-10" db="EMBL/GenBank/DDBJ databases">
        <authorList>
            <person name="Botero Cardona J."/>
        </authorList>
    </citation>
    <scope>NUCLEOTIDE SEQUENCE [LARGE SCALE GENOMIC DNA]</scope>
    <source>
        <strain evidence="6 7">R-54839</strain>
    </source>
</reference>
<comment type="caution">
    <text evidence="6">The sequence shown here is derived from an EMBL/GenBank/DDBJ whole genome shotgun (WGS) entry which is preliminary data.</text>
</comment>
<evidence type="ECO:0000313" key="6">
    <source>
        <dbReference type="EMBL" id="CAK1245612.1"/>
    </source>
</evidence>
<dbReference type="SUPFAM" id="SSF116726">
    <property type="entry name" value="TrkA C-terminal domain-like"/>
    <property type="match status" value="1"/>
</dbReference>
<dbReference type="EMBL" id="CAUZLR010000006">
    <property type="protein sequence ID" value="CAK1245612.1"/>
    <property type="molecule type" value="Genomic_DNA"/>
</dbReference>
<dbReference type="InterPro" id="IPR006037">
    <property type="entry name" value="RCK_C"/>
</dbReference>